<evidence type="ECO:0000256" key="1">
    <source>
        <dbReference type="SAM" id="Phobius"/>
    </source>
</evidence>
<accession>A0ABY5VZ94</accession>
<reference evidence="2" key="2">
    <citation type="submission" date="2022-09" db="EMBL/GenBank/DDBJ databases">
        <title>Biosynthetic gene clusters of Dactylosporangioum fulvum.</title>
        <authorList>
            <person name="Caradec T."/>
        </authorList>
    </citation>
    <scope>NUCLEOTIDE SEQUENCE</scope>
    <source>
        <strain evidence="2">NRRL B-16292</strain>
    </source>
</reference>
<keyword evidence="3" id="KW-1185">Reference proteome</keyword>
<name>A0ABY5VZ94_9ACTN</name>
<feature type="transmembrane region" description="Helical" evidence="1">
    <location>
        <begin position="29"/>
        <end position="52"/>
    </location>
</feature>
<keyword evidence="1" id="KW-0812">Transmembrane</keyword>
<reference evidence="2" key="1">
    <citation type="submission" date="2021-04" db="EMBL/GenBank/DDBJ databases">
        <authorList>
            <person name="Hartkoorn R.C."/>
            <person name="Beaudoing E."/>
            <person name="Hot D."/>
        </authorList>
    </citation>
    <scope>NUCLEOTIDE SEQUENCE</scope>
    <source>
        <strain evidence="2">NRRL B-16292</strain>
    </source>
</reference>
<gene>
    <name evidence="2" type="ORF">Dfulv_45170</name>
</gene>
<keyword evidence="1" id="KW-0472">Membrane</keyword>
<evidence type="ECO:0000313" key="3">
    <source>
        <dbReference type="Proteomes" id="UP001059617"/>
    </source>
</evidence>
<dbReference type="RefSeq" id="WP_259859957.1">
    <property type="nucleotide sequence ID" value="NZ_BAAAST010000091.1"/>
</dbReference>
<proteinExistence type="predicted"/>
<sequence length="64" mass="6582">MSVIGAAALCLVGLSAVIADYDGITSWINVVAIGSCCAAVILILPALPLAWFTHEAFRDSDTSS</sequence>
<keyword evidence="1" id="KW-1133">Transmembrane helix</keyword>
<dbReference type="EMBL" id="CP073720">
    <property type="protein sequence ID" value="UWP82186.1"/>
    <property type="molecule type" value="Genomic_DNA"/>
</dbReference>
<organism evidence="2 3">
    <name type="scientific">Dactylosporangium fulvum</name>
    <dbReference type="NCBI Taxonomy" id="53359"/>
    <lineage>
        <taxon>Bacteria</taxon>
        <taxon>Bacillati</taxon>
        <taxon>Actinomycetota</taxon>
        <taxon>Actinomycetes</taxon>
        <taxon>Micromonosporales</taxon>
        <taxon>Micromonosporaceae</taxon>
        <taxon>Dactylosporangium</taxon>
    </lineage>
</organism>
<protein>
    <submittedName>
        <fullName evidence="2">Uncharacterized protein</fullName>
    </submittedName>
</protein>
<dbReference type="Proteomes" id="UP001059617">
    <property type="component" value="Chromosome"/>
</dbReference>
<evidence type="ECO:0000313" key="2">
    <source>
        <dbReference type="EMBL" id="UWP82186.1"/>
    </source>
</evidence>